<evidence type="ECO:0000313" key="2">
    <source>
        <dbReference type="EMBL" id="MBN8662128.1"/>
    </source>
</evidence>
<organism evidence="2 3">
    <name type="scientific">Candidatus Obscuribacter phosphatis</name>
    <dbReference type="NCBI Taxonomy" id="1906157"/>
    <lineage>
        <taxon>Bacteria</taxon>
        <taxon>Bacillati</taxon>
        <taxon>Candidatus Melainabacteria</taxon>
        <taxon>Candidatus Obscuribacterales</taxon>
        <taxon>Candidatus Obscuribacteraceae</taxon>
        <taxon>Candidatus Obscuribacter</taxon>
    </lineage>
</organism>
<name>A0A8J7TPK2_9BACT</name>
<dbReference type="Proteomes" id="UP000664277">
    <property type="component" value="Unassembled WGS sequence"/>
</dbReference>
<gene>
    <name evidence="2" type="ORF">J0M35_17300</name>
</gene>
<protein>
    <submittedName>
        <fullName evidence="2">Uncharacterized protein</fullName>
    </submittedName>
</protein>
<reference evidence="2" key="1">
    <citation type="submission" date="2021-02" db="EMBL/GenBank/DDBJ databases">
        <title>Genome-Resolved Metagenomics of a Microbial Community Performing Photosynthetic Biological Nutrient Removal.</title>
        <authorList>
            <person name="Mcdaniel E.A."/>
        </authorList>
    </citation>
    <scope>NUCLEOTIDE SEQUENCE</scope>
    <source>
        <strain evidence="2">UWPOB_OBS1</strain>
    </source>
</reference>
<evidence type="ECO:0000313" key="3">
    <source>
        <dbReference type="Proteomes" id="UP000664277"/>
    </source>
</evidence>
<comment type="caution">
    <text evidence="2">The sequence shown here is derived from an EMBL/GenBank/DDBJ whole genome shotgun (WGS) entry which is preliminary data.</text>
</comment>
<accession>A0A8J7TPK2</accession>
<dbReference type="EMBL" id="JAFLCK010000031">
    <property type="protein sequence ID" value="MBN8662128.1"/>
    <property type="molecule type" value="Genomic_DNA"/>
</dbReference>
<feature type="compositionally biased region" description="Basic and acidic residues" evidence="1">
    <location>
        <begin position="1"/>
        <end position="18"/>
    </location>
</feature>
<dbReference type="AlphaFoldDB" id="A0A8J7TPK2"/>
<sequence>MVDKLKESERPQIEEGKPAEPGGLDAERASVFGPGSAASSVKSEKSDNQHLPTFVLAELPKLEFIKPGIDSSQAAGAVSSEGRKLLELAEKTISNPGYPNSKRELEQFVSDVETFERNARVNGLSAEEVQKVYKDIGRLLESTQPGQSAAIGKSGEGIASDRQRIRVAEQLMNMVARPEDRSQGSFDTCAMATVEGLLLSGKTAEPSRVTSMVADVALTGKTNVRGLEVKLDRQSMQSFGEHADNRAYGQDKQRLAENIFRLTAANTYYALMRQEGKAEGQLQYVSRSDGNRLVYKRDASLPEKAELANLNKPEGRDTSPGAASTMVGESRILNQITGKDYKDRILVNTNTEPEDKKWVTGYASQKELDEIVKQAKEAGKLPLAVGVYTGNAIFQSGNTFDVLDGKSDKQTISELFSRMFMDTHSLLIQDRRNDFGFPQYQIKNTWGLENNISPAAKDFFSATEPVKSSEMAQRLVDWSAYQVKQDKTYYERLTGAIVAVGLYGERQFDHAQDDDRKAAALTDAAQADKSLALLYRTVPKETRDSIKKLLSSPSKDSEEQAVKDKISGLLLRLGY</sequence>
<evidence type="ECO:0000256" key="1">
    <source>
        <dbReference type="SAM" id="MobiDB-lite"/>
    </source>
</evidence>
<feature type="region of interest" description="Disordered" evidence="1">
    <location>
        <begin position="1"/>
        <end position="49"/>
    </location>
</feature>
<proteinExistence type="predicted"/>